<sequence length="324" mass="36070">MVLILTDTKGNEVRQLTYDSADFDLADTLDFEVVIALSDWQDDIKDGCRIFCPDTEYGGIVKEIETDTAKQTITVKGYTWRGYLEKRIVQSTKTEAYQYLKGEANAAIRGLIDGLYDGIIKGSTSISDCILTLYQINRFATVQSALIKALKTQNYRLEIKYKQGQQGQVGYCEVGAVPIVDYSNQIELSQDSKLNFVMNVKNNGVNHLIALGGGELTDRTIIHLYLQKNGTIGKTQCYFGIDEIAEVYDSNSDDDLEKNAIEHFEELLSTPSLTMDVESLGIKVGIGDILGGRDYITGNAIKKALQGVIVTDSDKFTIEYRLEE</sequence>
<protein>
    <submittedName>
        <fullName evidence="1">Uncharacterized protein</fullName>
    </submittedName>
</protein>
<dbReference type="EMBL" id="BK016254">
    <property type="protein sequence ID" value="DAG05243.1"/>
    <property type="molecule type" value="Genomic_DNA"/>
</dbReference>
<name>A0A8S5VF64_9CAUD</name>
<accession>A0A8S5VF64</accession>
<proteinExistence type="predicted"/>
<evidence type="ECO:0000313" key="1">
    <source>
        <dbReference type="EMBL" id="DAG05243.1"/>
    </source>
</evidence>
<reference evidence="1" key="1">
    <citation type="journal article" date="2021" name="Proc. Natl. Acad. Sci. U.S.A.">
        <title>A Catalog of Tens of Thousands of Viruses from Human Metagenomes Reveals Hidden Associations with Chronic Diseases.</title>
        <authorList>
            <person name="Tisza M.J."/>
            <person name="Buck C.B."/>
        </authorList>
    </citation>
    <scope>NUCLEOTIDE SEQUENCE</scope>
    <source>
        <strain evidence="1">Ctbxa26</strain>
    </source>
</reference>
<organism evidence="1">
    <name type="scientific">Siphoviridae sp. ctbxa26</name>
    <dbReference type="NCBI Taxonomy" id="2825568"/>
    <lineage>
        <taxon>Viruses</taxon>
        <taxon>Duplodnaviria</taxon>
        <taxon>Heunggongvirae</taxon>
        <taxon>Uroviricota</taxon>
        <taxon>Caudoviricetes</taxon>
    </lineage>
</organism>